<accession>A0A8S5TK92</accession>
<reference evidence="1" key="1">
    <citation type="journal article" date="2021" name="Proc. Natl. Acad. Sci. U.S.A.">
        <title>A Catalog of Tens of Thousands of Viruses from Human Metagenomes Reveals Hidden Associations with Chronic Diseases.</title>
        <authorList>
            <person name="Tisza M.J."/>
            <person name="Buck C.B."/>
        </authorList>
    </citation>
    <scope>NUCLEOTIDE SEQUENCE</scope>
    <source>
        <strain evidence="1">Ctz6O13</strain>
    </source>
</reference>
<proteinExistence type="predicted"/>
<protein>
    <submittedName>
        <fullName evidence="1">Uncharacterized protein</fullName>
    </submittedName>
</protein>
<sequence length="51" mass="6101">MIMFHMNSTIRLYFPDTFIKEKNGVTHRSGHTQSHNKLDWFAYNESQCPIQ</sequence>
<dbReference type="EMBL" id="BK032843">
    <property type="protein sequence ID" value="DAF63732.1"/>
    <property type="molecule type" value="Genomic_DNA"/>
</dbReference>
<organism evidence="1">
    <name type="scientific">Podoviridae sp. ctz6O13</name>
    <dbReference type="NCBI Taxonomy" id="2827757"/>
    <lineage>
        <taxon>Viruses</taxon>
        <taxon>Duplodnaviria</taxon>
        <taxon>Heunggongvirae</taxon>
        <taxon>Uroviricota</taxon>
        <taxon>Caudoviricetes</taxon>
    </lineage>
</organism>
<evidence type="ECO:0000313" key="1">
    <source>
        <dbReference type="EMBL" id="DAF63732.1"/>
    </source>
</evidence>
<name>A0A8S5TK92_9CAUD</name>